<evidence type="ECO:0000256" key="1">
    <source>
        <dbReference type="ARBA" id="ARBA00001946"/>
    </source>
</evidence>
<keyword evidence="4 11" id="KW-0444">Lipid biosynthesis</keyword>
<dbReference type="NCBIfam" id="TIGR00556">
    <property type="entry name" value="pantethn_trn"/>
    <property type="match status" value="1"/>
</dbReference>
<comment type="function">
    <text evidence="11">Transfers the 4'-phosphopantetheine moiety from coenzyme A to a Ser of acyl-carrier-protein.</text>
</comment>
<evidence type="ECO:0000256" key="10">
    <source>
        <dbReference type="ARBA" id="ARBA00023160"/>
    </source>
</evidence>
<evidence type="ECO:0000313" key="13">
    <source>
        <dbReference type="EMBL" id="MDM5450849.1"/>
    </source>
</evidence>
<keyword evidence="5 11" id="KW-0808">Transferase</keyword>
<dbReference type="InterPro" id="IPR050559">
    <property type="entry name" value="P-Pant_transferase_sf"/>
</dbReference>
<evidence type="ECO:0000313" key="14">
    <source>
        <dbReference type="Proteomes" id="UP001234602"/>
    </source>
</evidence>
<reference evidence="13" key="1">
    <citation type="submission" date="2023-06" db="EMBL/GenBank/DDBJ databases">
        <title>Comparative genomics of Bacillaceae isolates and their secondary metabolite potential.</title>
        <authorList>
            <person name="Song L."/>
            <person name="Nielsen L.J."/>
            <person name="Mohite O."/>
            <person name="Xu X."/>
            <person name="Weber T."/>
            <person name="Kovacs A.T."/>
        </authorList>
    </citation>
    <scope>NUCLEOTIDE SEQUENCE</scope>
    <source>
        <strain evidence="13">D8_B_37</strain>
    </source>
</reference>
<evidence type="ECO:0000256" key="2">
    <source>
        <dbReference type="ARBA" id="ARBA00010990"/>
    </source>
</evidence>
<dbReference type="EC" id="2.7.8.7" evidence="11"/>
<evidence type="ECO:0000259" key="12">
    <source>
        <dbReference type="Pfam" id="PF01648"/>
    </source>
</evidence>
<protein>
    <recommendedName>
        <fullName evidence="11">Holo-[acyl-carrier-protein] synthase</fullName>
        <shortName evidence="11">Holo-ACP synthase</shortName>
        <ecNumber evidence="11">2.7.8.7</ecNumber>
    </recommendedName>
    <alternativeName>
        <fullName evidence="11">4'-phosphopantetheinyl transferase AcpS</fullName>
    </alternativeName>
</protein>
<keyword evidence="3 11" id="KW-0963">Cytoplasm</keyword>
<dbReference type="GO" id="GO:0006633">
    <property type="term" value="P:fatty acid biosynthetic process"/>
    <property type="evidence" value="ECO:0007669"/>
    <property type="project" value="UniProtKB-UniRule"/>
</dbReference>
<gene>
    <name evidence="11 13" type="primary">acpS</name>
    <name evidence="13" type="ORF">QUF89_01000</name>
</gene>
<dbReference type="GO" id="GO:0000287">
    <property type="term" value="F:magnesium ion binding"/>
    <property type="evidence" value="ECO:0007669"/>
    <property type="project" value="UniProtKB-UniRule"/>
</dbReference>
<dbReference type="RefSeq" id="WP_061461183.1">
    <property type="nucleotide sequence ID" value="NZ_CP011008.1"/>
</dbReference>
<dbReference type="GO" id="GO:0019878">
    <property type="term" value="P:lysine biosynthetic process via aminoadipic acid"/>
    <property type="evidence" value="ECO:0007669"/>
    <property type="project" value="TreeGrafter"/>
</dbReference>
<evidence type="ECO:0000256" key="8">
    <source>
        <dbReference type="ARBA" id="ARBA00022842"/>
    </source>
</evidence>
<keyword evidence="10 11" id="KW-0275">Fatty acid biosynthesis</keyword>
<keyword evidence="6 11" id="KW-0479">Metal-binding</keyword>
<evidence type="ECO:0000256" key="7">
    <source>
        <dbReference type="ARBA" id="ARBA00022832"/>
    </source>
</evidence>
<evidence type="ECO:0000256" key="9">
    <source>
        <dbReference type="ARBA" id="ARBA00023098"/>
    </source>
</evidence>
<dbReference type="Pfam" id="PF01648">
    <property type="entry name" value="ACPS"/>
    <property type="match status" value="1"/>
</dbReference>
<evidence type="ECO:0000256" key="11">
    <source>
        <dbReference type="HAMAP-Rule" id="MF_00101"/>
    </source>
</evidence>
<proteinExistence type="inferred from homology"/>
<dbReference type="AlphaFoldDB" id="A0AAW7IBD1"/>
<dbReference type="Gene3D" id="3.90.470.20">
    <property type="entry name" value="4'-phosphopantetheinyl transferase domain"/>
    <property type="match status" value="1"/>
</dbReference>
<dbReference type="KEGG" id="bsj:UP17_01365"/>
<dbReference type="SUPFAM" id="SSF56214">
    <property type="entry name" value="4'-phosphopantetheinyl transferase"/>
    <property type="match status" value="1"/>
</dbReference>
<evidence type="ECO:0000256" key="6">
    <source>
        <dbReference type="ARBA" id="ARBA00022723"/>
    </source>
</evidence>
<keyword evidence="8 11" id="KW-0460">Magnesium</keyword>
<feature type="binding site" evidence="11">
    <location>
        <position position="8"/>
    </location>
    <ligand>
        <name>Mg(2+)</name>
        <dbReference type="ChEBI" id="CHEBI:18420"/>
    </ligand>
</feature>
<dbReference type="NCBIfam" id="TIGR00516">
    <property type="entry name" value="acpS"/>
    <property type="match status" value="1"/>
</dbReference>
<dbReference type="InterPro" id="IPR008278">
    <property type="entry name" value="4-PPantetheinyl_Trfase_dom"/>
</dbReference>
<dbReference type="InterPro" id="IPR002582">
    <property type="entry name" value="ACPS"/>
</dbReference>
<comment type="subcellular location">
    <subcellularLocation>
        <location evidence="11">Cytoplasm</location>
    </subcellularLocation>
</comment>
<comment type="cofactor">
    <cofactor evidence="1 11">
        <name>Mg(2+)</name>
        <dbReference type="ChEBI" id="CHEBI:18420"/>
    </cofactor>
</comment>
<feature type="domain" description="4'-phosphopantetheinyl transferase" evidence="12">
    <location>
        <begin position="4"/>
        <end position="111"/>
    </location>
</feature>
<comment type="similarity">
    <text evidence="11">Belongs to the P-Pant transferase superfamily. AcpS family.</text>
</comment>
<evidence type="ECO:0000256" key="4">
    <source>
        <dbReference type="ARBA" id="ARBA00022516"/>
    </source>
</evidence>
<dbReference type="InterPro" id="IPR037143">
    <property type="entry name" value="4-PPantetheinyl_Trfase_dom_sf"/>
</dbReference>
<comment type="catalytic activity">
    <reaction evidence="11">
        <text>apo-[ACP] + CoA = holo-[ACP] + adenosine 3',5'-bisphosphate + H(+)</text>
        <dbReference type="Rhea" id="RHEA:12068"/>
        <dbReference type="Rhea" id="RHEA-COMP:9685"/>
        <dbReference type="Rhea" id="RHEA-COMP:9690"/>
        <dbReference type="ChEBI" id="CHEBI:15378"/>
        <dbReference type="ChEBI" id="CHEBI:29999"/>
        <dbReference type="ChEBI" id="CHEBI:57287"/>
        <dbReference type="ChEBI" id="CHEBI:58343"/>
        <dbReference type="ChEBI" id="CHEBI:64479"/>
        <dbReference type="EC" id="2.7.8.7"/>
    </reaction>
</comment>
<sequence length="118" mass="13431">MIKGIGVDITELDRMEKLIDRQPRIKKRILTEREISIFEKLNGRRKIEYFAGRFAAKEAFSKAYGTGIGKHLSFLDIEIISDDKGKPVISKPFSEGVHLSISHSRDYAVAQVVIERVI</sequence>
<feature type="binding site" evidence="11">
    <location>
        <position position="58"/>
    </location>
    <ligand>
        <name>Mg(2+)</name>
        <dbReference type="ChEBI" id="CHEBI:18420"/>
    </ligand>
</feature>
<keyword evidence="7 11" id="KW-0276">Fatty acid metabolism</keyword>
<dbReference type="Proteomes" id="UP001234602">
    <property type="component" value="Unassembled WGS sequence"/>
</dbReference>
<comment type="caution">
    <text evidence="13">The sequence shown here is derived from an EMBL/GenBank/DDBJ whole genome shotgun (WGS) entry which is preliminary data.</text>
</comment>
<dbReference type="GO" id="GO:0005829">
    <property type="term" value="C:cytosol"/>
    <property type="evidence" value="ECO:0007669"/>
    <property type="project" value="TreeGrafter"/>
</dbReference>
<dbReference type="HAMAP" id="MF_00101">
    <property type="entry name" value="AcpS"/>
    <property type="match status" value="1"/>
</dbReference>
<comment type="similarity">
    <text evidence="2">Belongs to the P-Pant transferase superfamily. Gsp/Sfp/HetI/AcpT family.</text>
</comment>
<dbReference type="InterPro" id="IPR004568">
    <property type="entry name" value="Ppantetheine-prot_Trfase_dom"/>
</dbReference>
<name>A0AAW7IBD1_9BACI</name>
<dbReference type="GO" id="GO:0008897">
    <property type="term" value="F:holo-[acyl-carrier-protein] synthase activity"/>
    <property type="evidence" value="ECO:0007669"/>
    <property type="project" value="UniProtKB-UniRule"/>
</dbReference>
<evidence type="ECO:0000256" key="5">
    <source>
        <dbReference type="ARBA" id="ARBA00022679"/>
    </source>
</evidence>
<accession>A0AAW7IBD1</accession>
<evidence type="ECO:0000256" key="3">
    <source>
        <dbReference type="ARBA" id="ARBA00022490"/>
    </source>
</evidence>
<dbReference type="PANTHER" id="PTHR12215">
    <property type="entry name" value="PHOSPHOPANTETHEINE TRANSFERASE"/>
    <property type="match status" value="1"/>
</dbReference>
<dbReference type="EMBL" id="JAUCEY010000006">
    <property type="protein sequence ID" value="MDM5450849.1"/>
    <property type="molecule type" value="Genomic_DNA"/>
</dbReference>
<keyword evidence="9 11" id="KW-0443">Lipid metabolism</keyword>
<dbReference type="PANTHER" id="PTHR12215:SF10">
    <property type="entry name" value="L-AMINOADIPATE-SEMIALDEHYDE DEHYDROGENASE-PHOSPHOPANTETHEINYL TRANSFERASE"/>
    <property type="match status" value="1"/>
</dbReference>
<organism evidence="13 14">
    <name type="scientific">Peribacillus simplex</name>
    <dbReference type="NCBI Taxonomy" id="1478"/>
    <lineage>
        <taxon>Bacteria</taxon>
        <taxon>Bacillati</taxon>
        <taxon>Bacillota</taxon>
        <taxon>Bacilli</taxon>
        <taxon>Bacillales</taxon>
        <taxon>Bacillaceae</taxon>
        <taxon>Peribacillus</taxon>
    </lineage>
</organism>